<reference evidence="2 3" key="1">
    <citation type="submission" date="2024-10" db="EMBL/GenBank/DDBJ databases">
        <authorList>
            <person name="Kim D."/>
        </authorList>
    </citation>
    <scope>NUCLEOTIDE SEQUENCE [LARGE SCALE GENOMIC DNA]</scope>
    <source>
        <strain evidence="2">BH-2024</strain>
    </source>
</reference>
<accession>A0ABD2JC27</accession>
<dbReference type="GO" id="GO:0016787">
    <property type="term" value="F:hydrolase activity"/>
    <property type="evidence" value="ECO:0007669"/>
    <property type="project" value="UniProtKB-KW"/>
</dbReference>
<evidence type="ECO:0000313" key="3">
    <source>
        <dbReference type="Proteomes" id="UP001620626"/>
    </source>
</evidence>
<dbReference type="Proteomes" id="UP001620626">
    <property type="component" value="Unassembled WGS sequence"/>
</dbReference>
<keyword evidence="3" id="KW-1185">Reference proteome</keyword>
<comment type="caution">
    <text evidence="2">The sequence shown here is derived from an EMBL/GenBank/DDBJ whole genome shotgun (WGS) entry which is preliminary data.</text>
</comment>
<dbReference type="AlphaFoldDB" id="A0ABD2JC27"/>
<dbReference type="EMBL" id="JBICBT010001004">
    <property type="protein sequence ID" value="KAL3088158.1"/>
    <property type="molecule type" value="Genomic_DNA"/>
</dbReference>
<evidence type="ECO:0000313" key="2">
    <source>
        <dbReference type="EMBL" id="KAL3088158.1"/>
    </source>
</evidence>
<dbReference type="InterPro" id="IPR047148">
    <property type="entry name" value="PLPL9"/>
</dbReference>
<evidence type="ECO:0008006" key="4">
    <source>
        <dbReference type="Google" id="ProtNLM"/>
    </source>
</evidence>
<proteinExistence type="predicted"/>
<keyword evidence="1" id="KW-0378">Hydrolase</keyword>
<dbReference type="PANTHER" id="PTHR24139">
    <property type="entry name" value="CALCIUM-INDEPENDENT PHOSPHOLIPASE A2"/>
    <property type="match status" value="1"/>
</dbReference>
<gene>
    <name evidence="2" type="ORF">niasHT_026234</name>
</gene>
<organism evidence="2 3">
    <name type="scientific">Heterodera trifolii</name>
    <dbReference type="NCBI Taxonomy" id="157864"/>
    <lineage>
        <taxon>Eukaryota</taxon>
        <taxon>Metazoa</taxon>
        <taxon>Ecdysozoa</taxon>
        <taxon>Nematoda</taxon>
        <taxon>Chromadorea</taxon>
        <taxon>Rhabditida</taxon>
        <taxon>Tylenchina</taxon>
        <taxon>Tylenchomorpha</taxon>
        <taxon>Tylenchoidea</taxon>
        <taxon>Heteroderidae</taxon>
        <taxon>Heteroderinae</taxon>
        <taxon>Heterodera</taxon>
    </lineage>
</organism>
<dbReference type="PANTHER" id="PTHR24139:SF34">
    <property type="entry name" value="85_88 KDA CALCIUM-INDEPENDENT PHOSPHOLIPASE A2"/>
    <property type="match status" value="1"/>
</dbReference>
<dbReference type="Gene3D" id="3.40.1090.10">
    <property type="entry name" value="Cytosolic phospholipase A2 catalytic domain"/>
    <property type="match status" value="1"/>
</dbReference>
<name>A0ABD2JC27_9BILA</name>
<protein>
    <recommendedName>
        <fullName evidence="4">PNPLA domain-containing protein</fullName>
    </recommendedName>
</protein>
<sequence length="265" mass="28855">MMLVANGADPKATDSASMSPLAHVLENETGKFQVAKLLLCFRAMLNVPAGKSDKMGTKSEESAVKKPECVAVDEAIWKEWQQMALNERRNEQRKNPRRKGMGVRALSLDGGGIRGVVLVQMLIEIESMMYGEGLPSGDRQSQKVWCKSTSIGLSGRAPERAQFGENNKMAELSLGNYPHHKLECFVSLGTGKAPTVPVGSTSLEIGTALIGAIRNLAGILMDQNVPFFRLTPELKTNVALHTIADGTLVDTLLEARDVHVKEMLR</sequence>
<evidence type="ECO:0000256" key="1">
    <source>
        <dbReference type="ARBA" id="ARBA00022801"/>
    </source>
</evidence>